<organism evidence="1">
    <name type="scientific">Phenylobacterium glaciei</name>
    <dbReference type="NCBI Taxonomy" id="2803784"/>
    <lineage>
        <taxon>Bacteria</taxon>
        <taxon>Pseudomonadati</taxon>
        <taxon>Pseudomonadota</taxon>
        <taxon>Alphaproteobacteria</taxon>
        <taxon>Caulobacterales</taxon>
        <taxon>Caulobacteraceae</taxon>
        <taxon>Phenylobacterium</taxon>
    </lineage>
</organism>
<name>A0A974S9W1_9CAUL</name>
<dbReference type="EMBL" id="CP068570">
    <property type="protein sequence ID" value="QQZ51093.1"/>
    <property type="molecule type" value="Genomic_DNA"/>
</dbReference>
<gene>
    <name evidence="1" type="ORF">JKL49_08035</name>
</gene>
<protein>
    <submittedName>
        <fullName evidence="1">Uncharacterized protein</fullName>
    </submittedName>
</protein>
<reference evidence="1" key="1">
    <citation type="submission" date="2021-01" db="EMBL/GenBank/DDBJ databases">
        <title>Genome sequence of Phenylobacterium sp. 20VBR1 isolated from a valley glaceir, Ny-Alesund, Svalbard.</title>
        <authorList>
            <person name="Thomas F.A."/>
            <person name="Krishnan K.P."/>
            <person name="Sinha R.K."/>
        </authorList>
    </citation>
    <scope>NUCLEOTIDE SEQUENCE</scope>
    <source>
        <strain evidence="1">20VBR1</strain>
    </source>
</reference>
<evidence type="ECO:0000313" key="1">
    <source>
        <dbReference type="EMBL" id="QQZ51093.1"/>
    </source>
</evidence>
<sequence length="100" mass="11196">MKFDGCAVWDPRHQLLEAKGPGYEGLIQRAGWSWFLGSLLKGLGSQAGRQDDAARGKPVEWYVAEPDAVPFSKGSQRPIPRSRCFRWRPDSAAVVPKRRS</sequence>
<accession>A0A974S9W1</accession>
<dbReference type="AlphaFoldDB" id="A0A974S9W1"/>
<proteinExistence type="predicted"/>